<evidence type="ECO:0000313" key="3">
    <source>
        <dbReference type="Proteomes" id="UP001524587"/>
    </source>
</evidence>
<dbReference type="RefSeq" id="WP_422863418.1">
    <property type="nucleotide sequence ID" value="NZ_JAMSKV010000004.1"/>
</dbReference>
<accession>A0ABT1W7Y6</accession>
<evidence type="ECO:0000256" key="1">
    <source>
        <dbReference type="SAM" id="MobiDB-lite"/>
    </source>
</evidence>
<name>A0ABT1W7Y6_9PROT</name>
<feature type="region of interest" description="Disordered" evidence="1">
    <location>
        <begin position="1"/>
        <end position="29"/>
    </location>
</feature>
<organism evidence="2 3">
    <name type="scientific">Endosaccharibacter trunci</name>
    <dbReference type="NCBI Taxonomy" id="2812733"/>
    <lineage>
        <taxon>Bacteria</taxon>
        <taxon>Pseudomonadati</taxon>
        <taxon>Pseudomonadota</taxon>
        <taxon>Alphaproteobacteria</taxon>
        <taxon>Acetobacterales</taxon>
        <taxon>Acetobacteraceae</taxon>
        <taxon>Endosaccharibacter</taxon>
    </lineage>
</organism>
<comment type="caution">
    <text evidence="2">The sequence shown here is derived from an EMBL/GenBank/DDBJ whole genome shotgun (WGS) entry which is preliminary data.</text>
</comment>
<protein>
    <submittedName>
        <fullName evidence="2">Uncharacterized protein</fullName>
    </submittedName>
</protein>
<dbReference type="EMBL" id="JAMSKV010000004">
    <property type="protein sequence ID" value="MCQ8277953.1"/>
    <property type="molecule type" value="Genomic_DNA"/>
</dbReference>
<reference evidence="2 3" key="1">
    <citation type="submission" date="2022-06" db="EMBL/GenBank/DDBJ databases">
        <title>Endosaccharibacter gen. nov., sp. nov., endophytic bacteria isolated from sugarcane.</title>
        <authorList>
            <person name="Pitiwittayakul N."/>
            <person name="Yukphan P."/>
            <person name="Charoenyingcharoen P."/>
            <person name="Tanasupawat S."/>
        </authorList>
    </citation>
    <scope>NUCLEOTIDE SEQUENCE [LARGE SCALE GENOMIC DNA]</scope>
    <source>
        <strain evidence="2 3">KSS8</strain>
    </source>
</reference>
<dbReference type="Proteomes" id="UP001524587">
    <property type="component" value="Unassembled WGS sequence"/>
</dbReference>
<evidence type="ECO:0000313" key="2">
    <source>
        <dbReference type="EMBL" id="MCQ8277953.1"/>
    </source>
</evidence>
<gene>
    <name evidence="2" type="ORF">NFI95_05775</name>
</gene>
<proteinExistence type="predicted"/>
<keyword evidence="3" id="KW-1185">Reference proteome</keyword>
<feature type="compositionally biased region" description="Polar residues" evidence="1">
    <location>
        <begin position="1"/>
        <end position="27"/>
    </location>
</feature>
<sequence>YRSASSATGYRSASSATGDQSSASNTGKHGVAMSVGFEGRVMGADGVQLVLNYRDPDTGRILHVWTDIVGRNGIKPNVWYLLNADGKPVELA</sequence>
<feature type="non-terminal residue" evidence="2">
    <location>
        <position position="1"/>
    </location>
</feature>